<dbReference type="EMBL" id="OK499995">
    <property type="protein sequence ID" value="UGO51454.1"/>
    <property type="molecule type" value="Genomic_DNA"/>
</dbReference>
<sequence>MYPWETTRDSMAMTAPTRRRRQVPLPADTWAIIINISSRVIRMSYP</sequence>
<keyword evidence="2" id="KW-1185">Reference proteome</keyword>
<evidence type="ECO:0000313" key="1">
    <source>
        <dbReference type="EMBL" id="UGO51454.1"/>
    </source>
</evidence>
<proteinExistence type="predicted"/>
<evidence type="ECO:0000313" key="2">
    <source>
        <dbReference type="Proteomes" id="UP000827875"/>
    </source>
</evidence>
<accession>A0AAE8YYU8</accession>
<reference evidence="1" key="1">
    <citation type="submission" date="2021-10" db="EMBL/GenBank/DDBJ databases">
        <authorList>
            <person name="Todd Z."/>
            <person name="Wilkey A."/>
            <person name="Mckay W."/>
            <person name="Sharma R."/>
            <person name="Grose J.H."/>
        </authorList>
    </citation>
    <scope>NUCLEOTIDE SEQUENCE</scope>
</reference>
<name>A0AAE8YYU8_9CAUD</name>
<organism evidence="1 2">
    <name type="scientific">Serratia phage vB_SmaS_Tlacuache</name>
    <dbReference type="NCBI Taxonomy" id="2894809"/>
    <lineage>
        <taxon>Viruses</taxon>
        <taxon>Duplodnaviria</taxon>
        <taxon>Heunggongvirae</taxon>
        <taxon>Uroviricota</taxon>
        <taxon>Caudoviricetes</taxon>
        <taxon>Serbinvirus</taxon>
        <taxon>Serbinvirus tlacuache</taxon>
    </lineage>
</organism>
<protein>
    <submittedName>
        <fullName evidence="1">Uncharacterized protein</fullName>
    </submittedName>
</protein>
<dbReference type="Proteomes" id="UP000827875">
    <property type="component" value="Segment"/>
</dbReference>
<gene>
    <name evidence="1" type="ORF">TLACUACHE_40</name>
</gene>